<dbReference type="PROSITE" id="PS51746">
    <property type="entry name" value="PPM_2"/>
    <property type="match status" value="1"/>
</dbReference>
<dbReference type="PANTHER" id="PTHR47992">
    <property type="entry name" value="PROTEIN PHOSPHATASE"/>
    <property type="match status" value="1"/>
</dbReference>
<dbReference type="InterPro" id="IPR036457">
    <property type="entry name" value="PPM-type-like_dom_sf"/>
</dbReference>
<dbReference type="InterPro" id="IPR015655">
    <property type="entry name" value="PP2C"/>
</dbReference>
<protein>
    <submittedName>
        <fullName evidence="2">Protein phosphatase PrpC</fullName>
    </submittedName>
</protein>
<dbReference type="SMART" id="SM00331">
    <property type="entry name" value="PP2C_SIG"/>
    <property type="match status" value="1"/>
</dbReference>
<dbReference type="Gene3D" id="3.60.40.10">
    <property type="entry name" value="PPM-type phosphatase domain"/>
    <property type="match status" value="1"/>
</dbReference>
<dbReference type="KEGG" id="cohn:KCTCHS21_39240"/>
<feature type="domain" description="PPM-type phosphatase" evidence="1">
    <location>
        <begin position="21"/>
        <end position="266"/>
    </location>
</feature>
<accession>A0A3T1D904</accession>
<gene>
    <name evidence="2" type="primary">prpC</name>
    <name evidence="2" type="ORF">KCTCHS21_39240</name>
</gene>
<dbReference type="Pfam" id="PF13672">
    <property type="entry name" value="PP2C_2"/>
    <property type="match status" value="1"/>
</dbReference>
<dbReference type="CDD" id="cd00143">
    <property type="entry name" value="PP2Cc"/>
    <property type="match status" value="1"/>
</dbReference>
<reference evidence="2 3" key="1">
    <citation type="submission" date="2019-01" db="EMBL/GenBank/DDBJ databases">
        <title>Complete genome sequence of Cohnella hallensis HS21 isolated from Korean fir (Abies koreana) rhizospheric soil.</title>
        <authorList>
            <person name="Jiang L."/>
            <person name="Kang S.W."/>
            <person name="Kim S."/>
            <person name="Jung J."/>
            <person name="Kim C.Y."/>
            <person name="Kim D.H."/>
            <person name="Kim S.W."/>
            <person name="Lee J."/>
        </authorList>
    </citation>
    <scope>NUCLEOTIDE SEQUENCE [LARGE SCALE GENOMIC DNA]</scope>
    <source>
        <strain evidence="2 3">HS21</strain>
    </source>
</reference>
<evidence type="ECO:0000259" key="1">
    <source>
        <dbReference type="PROSITE" id="PS51746"/>
    </source>
</evidence>
<dbReference type="SMART" id="SM00332">
    <property type="entry name" value="PP2Cc"/>
    <property type="match status" value="1"/>
</dbReference>
<dbReference type="SUPFAM" id="SSF81606">
    <property type="entry name" value="PP2C-like"/>
    <property type="match status" value="1"/>
</dbReference>
<dbReference type="GO" id="GO:0004722">
    <property type="term" value="F:protein serine/threonine phosphatase activity"/>
    <property type="evidence" value="ECO:0007669"/>
    <property type="project" value="InterPro"/>
</dbReference>
<evidence type="ECO:0000313" key="2">
    <source>
        <dbReference type="EMBL" id="BBI34525.1"/>
    </source>
</evidence>
<dbReference type="AlphaFoldDB" id="A0A3T1D904"/>
<dbReference type="EMBL" id="AP019400">
    <property type="protein sequence ID" value="BBI34525.1"/>
    <property type="molecule type" value="Genomic_DNA"/>
</dbReference>
<organism evidence="2 3">
    <name type="scientific">Cohnella abietis</name>
    <dbReference type="NCBI Taxonomy" id="2507935"/>
    <lineage>
        <taxon>Bacteria</taxon>
        <taxon>Bacillati</taxon>
        <taxon>Bacillota</taxon>
        <taxon>Bacilli</taxon>
        <taxon>Bacillales</taxon>
        <taxon>Paenibacillaceae</taxon>
        <taxon>Cohnella</taxon>
    </lineage>
</organism>
<dbReference type="Proteomes" id="UP000289856">
    <property type="component" value="Chromosome"/>
</dbReference>
<keyword evidence="3" id="KW-1185">Reference proteome</keyword>
<dbReference type="NCBIfam" id="NF033484">
    <property type="entry name" value="Stp1_PP2C_phos"/>
    <property type="match status" value="1"/>
</dbReference>
<evidence type="ECO:0000313" key="3">
    <source>
        <dbReference type="Proteomes" id="UP000289856"/>
    </source>
</evidence>
<name>A0A3T1D904_9BACL</name>
<proteinExistence type="predicted"/>
<sequence>MTLLLLADNCERSIWRRRRGDVGMKTVLRSHVGKVRQVNEDKAWSGVLSSGLTVAIVADGMGGHRAGDVASALAVDSLVQSLNAWEEISSVKEEVSQLKEMIRKANTVVYETASLNDQYHNMGTTVVMAILDGNSGIIGHIGDSRAYRLRRGQLELLTEDHTLVNELTKSGQLSPDEAAHHPRRNVLTRALGTDSEVDVDVQVIDWQIGDLLLLCSDGLSGLVEPSLLKATLEDPDAELEQQALRLVESALDAGGDDNVTVVLISDNDGANGVGGETA</sequence>
<dbReference type="InterPro" id="IPR001932">
    <property type="entry name" value="PPM-type_phosphatase-like_dom"/>
</dbReference>